<evidence type="ECO:0000313" key="2">
    <source>
        <dbReference type="EMBL" id="MCD9644630.1"/>
    </source>
</evidence>
<feature type="region of interest" description="Disordered" evidence="1">
    <location>
        <begin position="1"/>
        <end position="31"/>
    </location>
</feature>
<dbReference type="Proteomes" id="UP000823775">
    <property type="component" value="Unassembled WGS sequence"/>
</dbReference>
<evidence type="ECO:0000256" key="1">
    <source>
        <dbReference type="SAM" id="MobiDB-lite"/>
    </source>
</evidence>
<keyword evidence="3" id="KW-1185">Reference proteome</keyword>
<sequence>TMPSKGKEVVVTDPSLKRARKGKKGASSSTLKVGPARRFGAKAIEPHGLTWFNTQKEAKYTPKNWIDEGLLTLEFSAIRDKIRELGAGYIFNKPERCNLIFVREFYANWDTSFRQRTK</sequence>
<accession>A0ABS8VBK8</accession>
<gene>
    <name evidence="2" type="ORF">HAX54_033017</name>
</gene>
<feature type="compositionally biased region" description="Basic and acidic residues" evidence="1">
    <location>
        <begin position="1"/>
        <end position="10"/>
    </location>
</feature>
<proteinExistence type="predicted"/>
<dbReference type="EMBL" id="JACEIK010004211">
    <property type="protein sequence ID" value="MCD9644630.1"/>
    <property type="molecule type" value="Genomic_DNA"/>
</dbReference>
<reference evidence="2 3" key="1">
    <citation type="journal article" date="2021" name="BMC Genomics">
        <title>Datura genome reveals duplications of psychoactive alkaloid biosynthetic genes and high mutation rate following tissue culture.</title>
        <authorList>
            <person name="Rajewski A."/>
            <person name="Carter-House D."/>
            <person name="Stajich J."/>
            <person name="Litt A."/>
        </authorList>
    </citation>
    <scope>NUCLEOTIDE SEQUENCE [LARGE SCALE GENOMIC DNA]</scope>
    <source>
        <strain evidence="2">AR-01</strain>
    </source>
</reference>
<feature type="non-terminal residue" evidence="2">
    <location>
        <position position="1"/>
    </location>
</feature>
<organism evidence="2 3">
    <name type="scientific">Datura stramonium</name>
    <name type="common">Jimsonweed</name>
    <name type="synonym">Common thornapple</name>
    <dbReference type="NCBI Taxonomy" id="4076"/>
    <lineage>
        <taxon>Eukaryota</taxon>
        <taxon>Viridiplantae</taxon>
        <taxon>Streptophyta</taxon>
        <taxon>Embryophyta</taxon>
        <taxon>Tracheophyta</taxon>
        <taxon>Spermatophyta</taxon>
        <taxon>Magnoliopsida</taxon>
        <taxon>eudicotyledons</taxon>
        <taxon>Gunneridae</taxon>
        <taxon>Pentapetalae</taxon>
        <taxon>asterids</taxon>
        <taxon>lamiids</taxon>
        <taxon>Solanales</taxon>
        <taxon>Solanaceae</taxon>
        <taxon>Solanoideae</taxon>
        <taxon>Datureae</taxon>
        <taxon>Datura</taxon>
    </lineage>
</organism>
<name>A0ABS8VBK8_DATST</name>
<evidence type="ECO:0000313" key="3">
    <source>
        <dbReference type="Proteomes" id="UP000823775"/>
    </source>
</evidence>
<protein>
    <submittedName>
        <fullName evidence="2">Uncharacterized protein</fullName>
    </submittedName>
</protein>
<feature type="non-terminal residue" evidence="2">
    <location>
        <position position="118"/>
    </location>
</feature>
<comment type="caution">
    <text evidence="2">The sequence shown here is derived from an EMBL/GenBank/DDBJ whole genome shotgun (WGS) entry which is preliminary data.</text>
</comment>